<dbReference type="Proteomes" id="UP001589855">
    <property type="component" value="Unassembled WGS sequence"/>
</dbReference>
<feature type="compositionally biased region" description="Polar residues" evidence="1">
    <location>
        <begin position="153"/>
        <end position="176"/>
    </location>
</feature>
<sequence length="250" mass="27381">MTEKQVESQVSFKIAPEKRVELQAAFFAGLTKFREQVKAPAKNGHVGYATKGGNKAYDYVLLDDLIKSIDMGLKGTGIAWYQEAEADQKAIRVRTVLTHKDGYMYQSPWMSFSTNGQPQSAGSAITYAKRYSLGTSFGVSSEADDDGEATGKGQASGNSSHQYGSNQRRPNRGTQQRSNRNSGNSDNGPLKQAMRQIELISQATGRDQAEIYQELIGQTGYADSELNNTSNAVKFFNAAKQMRHNLEGGN</sequence>
<gene>
    <name evidence="2" type="ORF">ACFFGS_02695</name>
</gene>
<feature type="region of interest" description="Disordered" evidence="1">
    <location>
        <begin position="141"/>
        <end position="190"/>
    </location>
</feature>
<organism evidence="2 3">
    <name type="scientific">Lactiplantibacillus plajomi</name>
    <dbReference type="NCBI Taxonomy" id="1457217"/>
    <lineage>
        <taxon>Bacteria</taxon>
        <taxon>Bacillati</taxon>
        <taxon>Bacillota</taxon>
        <taxon>Bacilli</taxon>
        <taxon>Lactobacillales</taxon>
        <taxon>Lactobacillaceae</taxon>
        <taxon>Lactiplantibacillus</taxon>
    </lineage>
</organism>
<dbReference type="InterPro" id="IPR007499">
    <property type="entry name" value="ERF_bacteria_virus"/>
</dbReference>
<accession>A0ABV6K0S7</accession>
<protein>
    <submittedName>
        <fullName evidence="2">ERF family protein</fullName>
    </submittedName>
</protein>
<proteinExistence type="predicted"/>
<comment type="caution">
    <text evidence="2">The sequence shown here is derived from an EMBL/GenBank/DDBJ whole genome shotgun (WGS) entry which is preliminary data.</text>
</comment>
<evidence type="ECO:0000313" key="2">
    <source>
        <dbReference type="EMBL" id="MFC0423062.1"/>
    </source>
</evidence>
<dbReference type="EMBL" id="JBHLUK010000014">
    <property type="protein sequence ID" value="MFC0423062.1"/>
    <property type="molecule type" value="Genomic_DNA"/>
</dbReference>
<keyword evidence="3" id="KW-1185">Reference proteome</keyword>
<dbReference type="RefSeq" id="WP_137645830.1">
    <property type="nucleotide sequence ID" value="NZ_BAABRM010000026.1"/>
</dbReference>
<reference evidence="2 3" key="1">
    <citation type="submission" date="2024-09" db="EMBL/GenBank/DDBJ databases">
        <authorList>
            <person name="Sun Q."/>
            <person name="Mori K."/>
        </authorList>
    </citation>
    <scope>NUCLEOTIDE SEQUENCE [LARGE SCALE GENOMIC DNA]</scope>
    <source>
        <strain evidence="2 3">TBRC 4575</strain>
    </source>
</reference>
<evidence type="ECO:0000313" key="3">
    <source>
        <dbReference type="Proteomes" id="UP001589855"/>
    </source>
</evidence>
<name>A0ABV6K0S7_9LACO</name>
<dbReference type="Pfam" id="PF04404">
    <property type="entry name" value="ERF"/>
    <property type="match status" value="1"/>
</dbReference>
<evidence type="ECO:0000256" key="1">
    <source>
        <dbReference type="SAM" id="MobiDB-lite"/>
    </source>
</evidence>
<feature type="compositionally biased region" description="Low complexity" evidence="1">
    <location>
        <begin position="177"/>
        <end position="188"/>
    </location>
</feature>